<name>U7R2Y5_PHOTE</name>
<dbReference type="AlphaFoldDB" id="U7R2Y5"/>
<evidence type="ECO:0000313" key="1">
    <source>
        <dbReference type="EMBL" id="ERT14519.1"/>
    </source>
</evidence>
<dbReference type="EMBL" id="AXDT01000028">
    <property type="protein sequence ID" value="ERT14519.1"/>
    <property type="molecule type" value="Genomic_DNA"/>
</dbReference>
<accession>U7R2Y5</accession>
<gene>
    <name evidence="1" type="ORF">O185_03205</name>
</gene>
<evidence type="ECO:0000313" key="2">
    <source>
        <dbReference type="Proteomes" id="UP000017133"/>
    </source>
</evidence>
<sequence length="54" mass="6233">MLVEVDRVKAEATNPVKSTKTEVLLKDKNKNQPHQLVFCFYLSINPLNHIQINL</sequence>
<dbReference type="PATRIC" id="fig|1389415.4.peg.634"/>
<comment type="caution">
    <text evidence="1">The sequence shown here is derived from an EMBL/GenBank/DDBJ whole genome shotgun (WGS) entry which is preliminary data.</text>
</comment>
<dbReference type="Proteomes" id="UP000017133">
    <property type="component" value="Unassembled WGS sequence"/>
</dbReference>
<proteinExistence type="predicted"/>
<protein>
    <submittedName>
        <fullName evidence="1">Uncharacterized protein</fullName>
    </submittedName>
</protein>
<organism evidence="1 2">
    <name type="scientific">Photorhabdus temperata J3</name>
    <dbReference type="NCBI Taxonomy" id="1389415"/>
    <lineage>
        <taxon>Bacteria</taxon>
        <taxon>Pseudomonadati</taxon>
        <taxon>Pseudomonadota</taxon>
        <taxon>Gammaproteobacteria</taxon>
        <taxon>Enterobacterales</taxon>
        <taxon>Morganellaceae</taxon>
        <taxon>Photorhabdus</taxon>
    </lineage>
</organism>
<reference evidence="1 2" key="1">
    <citation type="submission" date="2013-10" db="EMBL/GenBank/DDBJ databases">
        <title>Whole Genome Shotgun Sequence of Photorhabdus temperata J3.</title>
        <authorList>
            <person name="Park G.-S."/>
            <person name="Hong S.-J."/>
            <person name="Shin J.-H."/>
        </authorList>
    </citation>
    <scope>NUCLEOTIDE SEQUENCE [LARGE SCALE GENOMIC DNA]</scope>
    <source>
        <strain evidence="1 2">J3</strain>
    </source>
</reference>
<keyword evidence="2" id="KW-1185">Reference proteome</keyword>